<feature type="domain" description="EamA" evidence="6">
    <location>
        <begin position="13"/>
        <end position="147"/>
    </location>
</feature>
<dbReference type="EMBL" id="EAAA01001087">
    <property type="status" value="NOT_ANNOTATED_CDS"/>
    <property type="molecule type" value="Genomic_DNA"/>
</dbReference>
<evidence type="ECO:0000259" key="6">
    <source>
        <dbReference type="Pfam" id="PF00892"/>
    </source>
</evidence>
<dbReference type="OMA" id="VAISNCY"/>
<keyword evidence="4 5" id="KW-0472">Membrane</keyword>
<name>H2Y127_CIOIN</name>
<dbReference type="Proteomes" id="UP000008144">
    <property type="component" value="Chromosome 13"/>
</dbReference>
<feature type="transmembrane region" description="Helical" evidence="5">
    <location>
        <begin position="12"/>
        <end position="32"/>
    </location>
</feature>
<dbReference type="GO" id="GO:0016020">
    <property type="term" value="C:membrane"/>
    <property type="evidence" value="ECO:0000318"/>
    <property type="project" value="GO_Central"/>
</dbReference>
<dbReference type="Pfam" id="PF00892">
    <property type="entry name" value="EamA"/>
    <property type="match status" value="1"/>
</dbReference>
<dbReference type="AlphaFoldDB" id="H2Y127"/>
<feature type="transmembrane region" description="Helical" evidence="5">
    <location>
        <begin position="44"/>
        <end position="64"/>
    </location>
</feature>
<protein>
    <recommendedName>
        <fullName evidence="6">EamA domain-containing protein</fullName>
    </recommendedName>
</protein>
<keyword evidence="8" id="KW-1185">Reference proteome</keyword>
<keyword evidence="3 5" id="KW-1133">Transmembrane helix</keyword>
<comment type="subcellular location">
    <subcellularLocation>
        <location evidence="1">Membrane</location>
        <topology evidence="1">Multi-pass membrane protein</topology>
    </subcellularLocation>
</comment>
<dbReference type="GeneTree" id="ENSGT00940000153249"/>
<dbReference type="HOGENOM" id="CLU_1253113_0_0_1"/>
<evidence type="ECO:0000256" key="2">
    <source>
        <dbReference type="ARBA" id="ARBA00022692"/>
    </source>
</evidence>
<dbReference type="SUPFAM" id="SSF103481">
    <property type="entry name" value="Multidrug resistance efflux transporter EmrE"/>
    <property type="match status" value="1"/>
</dbReference>
<proteinExistence type="predicted"/>
<evidence type="ECO:0000256" key="1">
    <source>
        <dbReference type="ARBA" id="ARBA00004141"/>
    </source>
</evidence>
<dbReference type="Ensembl" id="ENSCINT00000032292.1">
    <property type="protein sequence ID" value="ENSCINP00000035611.1"/>
    <property type="gene ID" value="ENSCING00000018585.1"/>
</dbReference>
<evidence type="ECO:0000313" key="7">
    <source>
        <dbReference type="Ensembl" id="ENSCINP00000035611.1"/>
    </source>
</evidence>
<feature type="transmembrane region" description="Helical" evidence="5">
    <location>
        <begin position="200"/>
        <end position="220"/>
    </location>
</feature>
<reference evidence="7" key="3">
    <citation type="submission" date="2025-08" db="UniProtKB">
        <authorList>
            <consortium name="Ensembl"/>
        </authorList>
    </citation>
    <scope>IDENTIFICATION</scope>
</reference>
<reference evidence="7" key="2">
    <citation type="journal article" date="2008" name="Genome Biol.">
        <title>Improved genome assembly and evidence-based global gene model set for the chordate Ciona intestinalis: new insight into intron and operon populations.</title>
        <authorList>
            <person name="Satou Y."/>
            <person name="Mineta K."/>
            <person name="Ogasawara M."/>
            <person name="Sasakura Y."/>
            <person name="Shoguchi E."/>
            <person name="Ueno K."/>
            <person name="Yamada L."/>
            <person name="Matsumoto J."/>
            <person name="Wasserscheid J."/>
            <person name="Dewar K."/>
            <person name="Wiley G.B."/>
            <person name="Macmil S.L."/>
            <person name="Roe B.A."/>
            <person name="Zeller R.W."/>
            <person name="Hastings K.E."/>
            <person name="Lemaire P."/>
            <person name="Lindquist E."/>
            <person name="Endo T."/>
            <person name="Hotta K."/>
            <person name="Inaba K."/>
        </authorList>
    </citation>
    <scope>NUCLEOTIDE SEQUENCE [LARGE SCALE GENOMIC DNA]</scope>
    <source>
        <strain evidence="7">wild type</strain>
    </source>
</reference>
<feature type="transmembrane region" description="Helical" evidence="5">
    <location>
        <begin position="76"/>
        <end position="96"/>
    </location>
</feature>
<accession>H2Y127</accession>
<feature type="transmembrane region" description="Helical" evidence="5">
    <location>
        <begin position="131"/>
        <end position="149"/>
    </location>
</feature>
<dbReference type="Gene3D" id="1.10.3730.20">
    <property type="match status" value="1"/>
</dbReference>
<feature type="transmembrane region" description="Helical" evidence="5">
    <location>
        <begin position="169"/>
        <end position="188"/>
    </location>
</feature>
<evidence type="ECO:0000256" key="5">
    <source>
        <dbReference type="SAM" id="Phobius"/>
    </source>
</evidence>
<feature type="transmembrane region" description="Helical" evidence="5">
    <location>
        <begin position="102"/>
        <end position="124"/>
    </location>
</feature>
<evidence type="ECO:0000313" key="8">
    <source>
        <dbReference type="Proteomes" id="UP000008144"/>
    </source>
</evidence>
<organism evidence="7 8">
    <name type="scientific">Ciona intestinalis</name>
    <name type="common">Transparent sea squirt</name>
    <name type="synonym">Ascidia intestinalis</name>
    <dbReference type="NCBI Taxonomy" id="7719"/>
    <lineage>
        <taxon>Eukaryota</taxon>
        <taxon>Metazoa</taxon>
        <taxon>Chordata</taxon>
        <taxon>Tunicata</taxon>
        <taxon>Ascidiacea</taxon>
        <taxon>Phlebobranchia</taxon>
        <taxon>Cionidae</taxon>
        <taxon>Ciona</taxon>
    </lineage>
</organism>
<dbReference type="PANTHER" id="PTHR22911">
    <property type="entry name" value="ACYL-MALONYL CONDENSING ENZYME-RELATED"/>
    <property type="match status" value="1"/>
</dbReference>
<reference evidence="8" key="1">
    <citation type="journal article" date="2002" name="Science">
        <title>The draft genome of Ciona intestinalis: insights into chordate and vertebrate origins.</title>
        <authorList>
            <person name="Dehal P."/>
            <person name="Satou Y."/>
            <person name="Campbell R.K."/>
            <person name="Chapman J."/>
            <person name="Degnan B."/>
            <person name="De Tomaso A."/>
            <person name="Davidson B."/>
            <person name="Di Gregorio A."/>
            <person name="Gelpke M."/>
            <person name="Goodstein D.M."/>
            <person name="Harafuji N."/>
            <person name="Hastings K.E."/>
            <person name="Ho I."/>
            <person name="Hotta K."/>
            <person name="Huang W."/>
            <person name="Kawashima T."/>
            <person name="Lemaire P."/>
            <person name="Martinez D."/>
            <person name="Meinertzhagen I.A."/>
            <person name="Necula S."/>
            <person name="Nonaka M."/>
            <person name="Putnam N."/>
            <person name="Rash S."/>
            <person name="Saiga H."/>
            <person name="Satake M."/>
            <person name="Terry A."/>
            <person name="Yamada L."/>
            <person name="Wang H.G."/>
            <person name="Awazu S."/>
            <person name="Azumi K."/>
            <person name="Boore J."/>
            <person name="Branno M."/>
            <person name="Chin-Bow S."/>
            <person name="DeSantis R."/>
            <person name="Doyle S."/>
            <person name="Francino P."/>
            <person name="Keys D.N."/>
            <person name="Haga S."/>
            <person name="Hayashi H."/>
            <person name="Hino K."/>
            <person name="Imai K.S."/>
            <person name="Inaba K."/>
            <person name="Kano S."/>
            <person name="Kobayashi K."/>
            <person name="Kobayashi M."/>
            <person name="Lee B.I."/>
            <person name="Makabe K.W."/>
            <person name="Manohar C."/>
            <person name="Matassi G."/>
            <person name="Medina M."/>
            <person name="Mochizuki Y."/>
            <person name="Mount S."/>
            <person name="Morishita T."/>
            <person name="Miura S."/>
            <person name="Nakayama A."/>
            <person name="Nishizaka S."/>
            <person name="Nomoto H."/>
            <person name="Ohta F."/>
            <person name="Oishi K."/>
            <person name="Rigoutsos I."/>
            <person name="Sano M."/>
            <person name="Sasaki A."/>
            <person name="Sasakura Y."/>
            <person name="Shoguchi E."/>
            <person name="Shin-i T."/>
            <person name="Spagnuolo A."/>
            <person name="Stainier D."/>
            <person name="Suzuki M.M."/>
            <person name="Tassy O."/>
            <person name="Takatori N."/>
            <person name="Tokuoka M."/>
            <person name="Yagi K."/>
            <person name="Yoshizaki F."/>
            <person name="Wada S."/>
            <person name="Zhang C."/>
            <person name="Hyatt P.D."/>
            <person name="Larimer F."/>
            <person name="Detter C."/>
            <person name="Doggett N."/>
            <person name="Glavina T."/>
            <person name="Hawkins T."/>
            <person name="Richardson P."/>
            <person name="Lucas S."/>
            <person name="Kohara Y."/>
            <person name="Levine M."/>
            <person name="Satoh N."/>
            <person name="Rokhsar D.S."/>
        </authorList>
    </citation>
    <scope>NUCLEOTIDE SEQUENCE [LARGE SCALE GENOMIC DNA]</scope>
</reference>
<dbReference type="InParanoid" id="H2Y127"/>
<sequence length="221" mass="24345">MKKMDASKRKRLYGLSLAVLGGFCMSLGSVSYKLTKDTVAVQAFFLQLVIMYFVSLPMLTVSWVRDEMPTSSLSTFCYMLLYGAGCTGSSLFFYLALDHLSAGDAVAISNCYFAPTLLFAWLFLKEKVHPLQLIFVAASIVGVFLVARPEFLFGYSDQTTSERSTNTNKVLGIIFCVLSNVFTAGRLIIGRKLLGRASLLQLVTALSVIGMVSFVLYAQIR</sequence>
<keyword evidence="2 5" id="KW-0812">Transmembrane</keyword>
<evidence type="ECO:0000256" key="3">
    <source>
        <dbReference type="ARBA" id="ARBA00022989"/>
    </source>
</evidence>
<dbReference type="InterPro" id="IPR037185">
    <property type="entry name" value="EmrE-like"/>
</dbReference>
<dbReference type="PANTHER" id="PTHR22911:SF6">
    <property type="entry name" value="SOLUTE CARRIER FAMILY 35 MEMBER G1"/>
    <property type="match status" value="1"/>
</dbReference>
<reference evidence="7" key="4">
    <citation type="submission" date="2025-09" db="UniProtKB">
        <authorList>
            <consortium name="Ensembl"/>
        </authorList>
    </citation>
    <scope>IDENTIFICATION</scope>
</reference>
<dbReference type="InterPro" id="IPR000620">
    <property type="entry name" value="EamA_dom"/>
</dbReference>
<evidence type="ECO:0000256" key="4">
    <source>
        <dbReference type="ARBA" id="ARBA00023136"/>
    </source>
</evidence>